<dbReference type="InterPro" id="IPR024593">
    <property type="entry name" value="DUF3444"/>
</dbReference>
<reference evidence="3 4" key="1">
    <citation type="journal article" date="2013" name="Proc. Natl. Acad. Sci. U.S.A.">
        <title>Fine-scale variation in meiotic recombination in Mimulus inferred from population shotgun sequencing.</title>
        <authorList>
            <person name="Hellsten U."/>
            <person name="Wright K.M."/>
            <person name="Jenkins J."/>
            <person name="Shu S."/>
            <person name="Yuan Y."/>
            <person name="Wessler S.R."/>
            <person name="Schmutz J."/>
            <person name="Willis J.H."/>
            <person name="Rokhsar D.S."/>
        </authorList>
    </citation>
    <scope>NUCLEOTIDE SEQUENCE [LARGE SCALE GENOMIC DNA]</scope>
    <source>
        <strain evidence="4">cv. DUN x IM62</strain>
    </source>
</reference>
<evidence type="ECO:0000259" key="2">
    <source>
        <dbReference type="PROSITE" id="PS50076"/>
    </source>
</evidence>
<protein>
    <recommendedName>
        <fullName evidence="2">J domain-containing protein</fullName>
    </recommendedName>
</protein>
<dbReference type="Pfam" id="PF00226">
    <property type="entry name" value="DnaJ"/>
    <property type="match status" value="1"/>
</dbReference>
<dbReference type="CDD" id="cd06257">
    <property type="entry name" value="DnaJ"/>
    <property type="match status" value="1"/>
</dbReference>
<dbReference type="eggNOG" id="ENOG502QQV4">
    <property type="taxonomic scope" value="Eukaryota"/>
</dbReference>
<dbReference type="OMA" id="PLENRNM"/>
<dbReference type="Pfam" id="PF11926">
    <property type="entry name" value="DUF3444"/>
    <property type="match status" value="1"/>
</dbReference>
<feature type="compositionally biased region" description="Basic and acidic residues" evidence="1">
    <location>
        <begin position="457"/>
        <end position="468"/>
    </location>
</feature>
<feature type="region of interest" description="Disordered" evidence="1">
    <location>
        <begin position="401"/>
        <end position="470"/>
    </location>
</feature>
<dbReference type="Gene3D" id="1.10.287.110">
    <property type="entry name" value="DnaJ domain"/>
    <property type="match status" value="1"/>
</dbReference>
<dbReference type="PROSITE" id="PS00636">
    <property type="entry name" value="DNAJ_1"/>
    <property type="match status" value="1"/>
</dbReference>
<feature type="compositionally biased region" description="Basic residues" evidence="1">
    <location>
        <begin position="409"/>
        <end position="423"/>
    </location>
</feature>
<organism evidence="3 4">
    <name type="scientific">Erythranthe guttata</name>
    <name type="common">Yellow monkey flower</name>
    <name type="synonym">Mimulus guttatus</name>
    <dbReference type="NCBI Taxonomy" id="4155"/>
    <lineage>
        <taxon>Eukaryota</taxon>
        <taxon>Viridiplantae</taxon>
        <taxon>Streptophyta</taxon>
        <taxon>Embryophyta</taxon>
        <taxon>Tracheophyta</taxon>
        <taxon>Spermatophyta</taxon>
        <taxon>Magnoliopsida</taxon>
        <taxon>eudicotyledons</taxon>
        <taxon>Gunneridae</taxon>
        <taxon>Pentapetalae</taxon>
        <taxon>asterids</taxon>
        <taxon>lamiids</taxon>
        <taxon>Lamiales</taxon>
        <taxon>Phrymaceae</taxon>
        <taxon>Erythranthe</taxon>
    </lineage>
</organism>
<sequence>MECNRDEALRAKSIAEGKLEKKDFAGAKKFALKAQTLYPGLDGISQMLTTLDVYVSAENKISGETDWYGVLGVTPSVDDETLRKQYRKLALSLHPDKNKSVCADGAFKLISEAWSLLSDKAKRLAYNQRRGLKGLQQKVQMNSGGGPSAQARRNGVFSFPNKAAASVPKAQNNVAKESSRAHPIPSDQRNDTFWTICQRCKMHYEYLKIYLNNTLLCPNCNEAFIASETDPPYNFTKSSNQERVPSRNAFDPGRNIPVPKKSSGPCEASSNPFRHPHYQHDSLRTDPSVAAKAANVVQQAQDKLKRAYNESHSSAGWEGSFKQRKLDDDSSRFGIRFNTAQGNGGFGMGSGSLPGSRIYGFSTTCRSNSTRDLTPVETRKMLVVKARKEILNKLSNWRSDNTTTAKAAAGKRKNTNQKSKKERSKSSSDSVDEKSDKNANAPSVEDPADPLMSVPDPDFHDFDQDRAESSFGENEVWASYDDDDGMPRFYALISKVISRKPFKLKISWLNSKITTEFSTMDWVGSGFYKTCGEFRIGKYEPCKSINSFSQKVKWTKGPRGSILIFPQKNDVWALYKNWSSDWNEHTPDEVIHKYEMVTVLDDYNEEKGVRVAPLVKVVGFKTVFRPNLDQELIRKISKEEMFRFSHRVPYHLLTSAEAQDVPEGCLELDPAATPLELLQVITEGNEIPTVPDKENAEQEVKQCS</sequence>
<dbReference type="PANTHER" id="PTHR44137">
    <property type="entry name" value="BNAC03G44070D PROTEIN"/>
    <property type="match status" value="1"/>
</dbReference>
<evidence type="ECO:0000313" key="4">
    <source>
        <dbReference type="Proteomes" id="UP000030748"/>
    </source>
</evidence>
<dbReference type="InterPro" id="IPR018253">
    <property type="entry name" value="DnaJ_domain_CS"/>
</dbReference>
<dbReference type="PRINTS" id="PR00625">
    <property type="entry name" value="JDOMAIN"/>
</dbReference>
<dbReference type="STRING" id="4155.A0A022QFB7"/>
<dbReference type="InterPro" id="IPR001623">
    <property type="entry name" value="DnaJ_domain"/>
</dbReference>
<dbReference type="PANTHER" id="PTHR44137:SF32">
    <property type="entry name" value="DNAJ HEAT SHOCK AMINO-TERMINAL DOMAIN PROTEIN"/>
    <property type="match status" value="1"/>
</dbReference>
<dbReference type="EMBL" id="KI632098">
    <property type="protein sequence ID" value="EYU25205.1"/>
    <property type="molecule type" value="Genomic_DNA"/>
</dbReference>
<gene>
    <name evidence="3" type="ORF">MIMGU_mgv1a002180mg</name>
</gene>
<feature type="region of interest" description="Disordered" evidence="1">
    <location>
        <begin position="235"/>
        <end position="277"/>
    </location>
</feature>
<dbReference type="SUPFAM" id="SSF46565">
    <property type="entry name" value="Chaperone J-domain"/>
    <property type="match status" value="1"/>
</dbReference>
<dbReference type="AlphaFoldDB" id="A0A022QFB7"/>
<keyword evidence="4" id="KW-1185">Reference proteome</keyword>
<accession>A0A022QFB7</accession>
<dbReference type="PhylomeDB" id="A0A022QFB7"/>
<evidence type="ECO:0000256" key="1">
    <source>
        <dbReference type="SAM" id="MobiDB-lite"/>
    </source>
</evidence>
<feature type="domain" description="J" evidence="2">
    <location>
        <begin position="66"/>
        <end position="130"/>
    </location>
</feature>
<proteinExistence type="predicted"/>
<dbReference type="SMART" id="SM00271">
    <property type="entry name" value="DnaJ"/>
    <property type="match status" value="1"/>
</dbReference>
<evidence type="ECO:0000313" key="3">
    <source>
        <dbReference type="EMBL" id="EYU25205.1"/>
    </source>
</evidence>
<dbReference type="PROSITE" id="PS50076">
    <property type="entry name" value="DNAJ_2"/>
    <property type="match status" value="1"/>
</dbReference>
<dbReference type="Pfam" id="PF23551">
    <property type="entry name" value="Zn_ribbon_20"/>
    <property type="match status" value="1"/>
</dbReference>
<dbReference type="OrthoDB" id="66964at2759"/>
<dbReference type="InterPro" id="IPR056988">
    <property type="entry name" value="Zn_ribbon_pln"/>
</dbReference>
<name>A0A022QFB7_ERYGU</name>
<dbReference type="InterPro" id="IPR036869">
    <property type="entry name" value="J_dom_sf"/>
</dbReference>
<dbReference type="KEGG" id="egt:105971648"/>
<dbReference type="Proteomes" id="UP000030748">
    <property type="component" value="Unassembled WGS sequence"/>
</dbReference>